<evidence type="ECO:0000259" key="3">
    <source>
        <dbReference type="Pfam" id="PF03413"/>
    </source>
</evidence>
<reference evidence="4 5" key="1">
    <citation type="submission" date="2020-08" db="EMBL/GenBank/DDBJ databases">
        <title>Genomic Encyclopedia of Type Strains, Phase III (KMG-III): the genomes of soil and plant-associated and newly described type strains.</title>
        <authorList>
            <person name="Whitman W."/>
        </authorList>
    </citation>
    <scope>NUCLEOTIDE SEQUENCE [LARGE SCALE GENOMIC DNA]</scope>
    <source>
        <strain evidence="4 5">CECT 8305</strain>
    </source>
</reference>
<dbReference type="InterPro" id="IPR025711">
    <property type="entry name" value="PepSY"/>
</dbReference>
<gene>
    <name evidence="4" type="ORF">FHS42_005081</name>
</gene>
<protein>
    <submittedName>
        <fullName evidence="4">Putative membrane protein YkoI</fullName>
    </submittedName>
</protein>
<sequence>MSVRILRRCSAGFAGAVAAAALAIATPATAVADQHQTHHNRHHGSHAHGSHHGHQHGSCHDRSASAYHHNRHHGRHHALPIRTAIDIAERRVGGKAESAEREYQRVNKNDRHKRHVWEVEVKRHGQVYEVLLDAYTGCVLKVSKDD</sequence>
<dbReference type="AlphaFoldDB" id="A0A7W9V0L7"/>
<evidence type="ECO:0000256" key="2">
    <source>
        <dbReference type="SAM" id="SignalP"/>
    </source>
</evidence>
<feature type="chain" id="PRO_5038919005" evidence="2">
    <location>
        <begin position="31"/>
        <end position="146"/>
    </location>
</feature>
<evidence type="ECO:0000313" key="5">
    <source>
        <dbReference type="Proteomes" id="UP000588098"/>
    </source>
</evidence>
<feature type="compositionally biased region" description="Basic residues" evidence="1">
    <location>
        <begin position="37"/>
        <end position="57"/>
    </location>
</feature>
<keyword evidence="2" id="KW-0732">Signal</keyword>
<evidence type="ECO:0000256" key="1">
    <source>
        <dbReference type="SAM" id="MobiDB-lite"/>
    </source>
</evidence>
<dbReference type="Gene3D" id="3.10.450.40">
    <property type="match status" value="1"/>
</dbReference>
<keyword evidence="5" id="KW-1185">Reference proteome</keyword>
<dbReference type="EMBL" id="JACHJL010000014">
    <property type="protein sequence ID" value="MBB5937997.1"/>
    <property type="molecule type" value="Genomic_DNA"/>
</dbReference>
<accession>A0A7W9V0L7</accession>
<name>A0A7W9V0L7_9ACTN</name>
<dbReference type="Proteomes" id="UP000588098">
    <property type="component" value="Unassembled WGS sequence"/>
</dbReference>
<feature type="signal peptide" evidence="2">
    <location>
        <begin position="1"/>
        <end position="30"/>
    </location>
</feature>
<feature type="region of interest" description="Disordered" evidence="1">
    <location>
        <begin position="31"/>
        <end position="80"/>
    </location>
</feature>
<feature type="domain" description="PepSY" evidence="3">
    <location>
        <begin position="83"/>
        <end position="142"/>
    </location>
</feature>
<evidence type="ECO:0000313" key="4">
    <source>
        <dbReference type="EMBL" id="MBB5937997.1"/>
    </source>
</evidence>
<dbReference type="RefSeq" id="WP_184575431.1">
    <property type="nucleotide sequence ID" value="NZ_JACHJL010000014.1"/>
</dbReference>
<organism evidence="4 5">
    <name type="scientific">Streptomyces zagrosensis</name>
    <dbReference type="NCBI Taxonomy" id="1042984"/>
    <lineage>
        <taxon>Bacteria</taxon>
        <taxon>Bacillati</taxon>
        <taxon>Actinomycetota</taxon>
        <taxon>Actinomycetes</taxon>
        <taxon>Kitasatosporales</taxon>
        <taxon>Streptomycetaceae</taxon>
        <taxon>Streptomyces</taxon>
    </lineage>
</organism>
<dbReference type="Pfam" id="PF03413">
    <property type="entry name" value="PepSY"/>
    <property type="match status" value="1"/>
</dbReference>
<comment type="caution">
    <text evidence="4">The sequence shown here is derived from an EMBL/GenBank/DDBJ whole genome shotgun (WGS) entry which is preliminary data.</text>
</comment>
<feature type="compositionally biased region" description="Basic residues" evidence="1">
    <location>
        <begin position="68"/>
        <end position="79"/>
    </location>
</feature>
<proteinExistence type="predicted"/>